<feature type="compositionally biased region" description="Low complexity" evidence="1">
    <location>
        <begin position="290"/>
        <end position="302"/>
    </location>
</feature>
<feature type="compositionally biased region" description="Low complexity" evidence="1">
    <location>
        <begin position="205"/>
        <end position="219"/>
    </location>
</feature>
<dbReference type="GO" id="GO:0004553">
    <property type="term" value="F:hydrolase activity, hydrolyzing O-glycosyl compounds"/>
    <property type="evidence" value="ECO:0007669"/>
    <property type="project" value="InterPro"/>
</dbReference>
<keyword evidence="2" id="KW-1133">Transmembrane helix</keyword>
<dbReference type="Gene3D" id="2.60.40.290">
    <property type="match status" value="1"/>
</dbReference>
<evidence type="ECO:0000313" key="5">
    <source>
        <dbReference type="Proteomes" id="UP000236723"/>
    </source>
</evidence>
<dbReference type="EMBL" id="FNVO01000002">
    <property type="protein sequence ID" value="SEF78619.1"/>
    <property type="molecule type" value="Genomic_DNA"/>
</dbReference>
<feature type="domain" description="CBM2" evidence="3">
    <location>
        <begin position="343"/>
        <end position="458"/>
    </location>
</feature>
<feature type="compositionally biased region" description="Low complexity" evidence="1">
    <location>
        <begin position="123"/>
        <end position="142"/>
    </location>
</feature>
<feature type="region of interest" description="Disordered" evidence="1">
    <location>
        <begin position="286"/>
        <end position="357"/>
    </location>
</feature>
<organism evidence="4 5">
    <name type="scientific">Thermomonospora echinospora</name>
    <dbReference type="NCBI Taxonomy" id="1992"/>
    <lineage>
        <taxon>Bacteria</taxon>
        <taxon>Bacillati</taxon>
        <taxon>Actinomycetota</taxon>
        <taxon>Actinomycetes</taxon>
        <taxon>Streptosporangiales</taxon>
        <taxon>Thermomonosporaceae</taxon>
        <taxon>Thermomonospora</taxon>
    </lineage>
</organism>
<keyword evidence="2" id="KW-0472">Membrane</keyword>
<keyword evidence="2" id="KW-0812">Transmembrane</keyword>
<keyword evidence="5" id="KW-1185">Reference proteome</keyword>
<dbReference type="SUPFAM" id="SSF49384">
    <property type="entry name" value="Carbohydrate-binding domain"/>
    <property type="match status" value="1"/>
</dbReference>
<protein>
    <submittedName>
        <fullName evidence="4">Cellulose binding domain-containing protein</fullName>
    </submittedName>
</protein>
<evidence type="ECO:0000313" key="4">
    <source>
        <dbReference type="EMBL" id="SEF78619.1"/>
    </source>
</evidence>
<gene>
    <name evidence="4" type="ORF">SAMN04489712_10230</name>
</gene>
<evidence type="ECO:0000256" key="1">
    <source>
        <dbReference type="SAM" id="MobiDB-lite"/>
    </source>
</evidence>
<feature type="compositionally biased region" description="Low complexity" evidence="1">
    <location>
        <begin position="227"/>
        <end position="239"/>
    </location>
</feature>
<name>A0A1H5UU96_9ACTN</name>
<dbReference type="InterPro" id="IPR012291">
    <property type="entry name" value="CBM2_carb-bd_dom_sf"/>
</dbReference>
<reference evidence="5" key="1">
    <citation type="submission" date="2016-10" db="EMBL/GenBank/DDBJ databases">
        <authorList>
            <person name="Varghese N."/>
            <person name="Submissions S."/>
        </authorList>
    </citation>
    <scope>NUCLEOTIDE SEQUENCE [LARGE SCALE GENOMIC DNA]</scope>
    <source>
        <strain evidence="5">DSM 43163</strain>
    </source>
</reference>
<dbReference type="GO" id="GO:0005975">
    <property type="term" value="P:carbohydrate metabolic process"/>
    <property type="evidence" value="ECO:0007669"/>
    <property type="project" value="InterPro"/>
</dbReference>
<feature type="transmembrane region" description="Helical" evidence="2">
    <location>
        <begin position="256"/>
        <end position="279"/>
    </location>
</feature>
<sequence length="458" mass="45615">MEGDELSADEPGYVPPDHKTTAEFRVPGGPSAADATEPEATLVDRPLPDDRDELDETVTDPVRQTAAPATATDLTMDDPEDVRALAADDIPGGLPADDVPPSPPAATAPQSPSAEDPADGPEGRAAAVAGGAAGHQAEGPGEWTEQFGREESRRHAPTAPHPGLAAAAAGPLAAAAVPPGAKPARPDVPQESPQPGPPPGGPQGGPSQDAATPPVGTPAGPVPPPGQLGQFGQSGQPAGLPGPPSAGRARRGPRTALLVAAAVLLVTGVLGAALLLALMPDDDDRAVGSTAPNPTASGGAPASPGPGGSGVPTPGPSGPGTTPAPSGPPQQGTGQPPGQGVPSPAPPPREPIGPVVEGDGLTYQLVQRDPGYYEGLLIITNRGNRPMKEWKLTFRTHGANVKNVWGGELVRGGERVEIRNLDGAPAIPPGATWEVRFGAEGAPAAPKGCRLNDRGCGL</sequence>
<dbReference type="InterPro" id="IPR001919">
    <property type="entry name" value="CBD2"/>
</dbReference>
<feature type="compositionally biased region" description="Low complexity" evidence="1">
    <location>
        <begin position="319"/>
        <end position="342"/>
    </location>
</feature>
<proteinExistence type="predicted"/>
<dbReference type="AlphaFoldDB" id="A0A1H5UU96"/>
<dbReference type="PROSITE" id="PS51173">
    <property type="entry name" value="CBM2"/>
    <property type="match status" value="1"/>
</dbReference>
<dbReference type="Pfam" id="PF00553">
    <property type="entry name" value="CBM_2"/>
    <property type="match status" value="1"/>
</dbReference>
<accession>A0A1H5UU96</accession>
<feature type="region of interest" description="Disordered" evidence="1">
    <location>
        <begin position="1"/>
        <end position="251"/>
    </location>
</feature>
<evidence type="ECO:0000256" key="2">
    <source>
        <dbReference type="SAM" id="Phobius"/>
    </source>
</evidence>
<feature type="compositionally biased region" description="Pro residues" evidence="1">
    <location>
        <begin position="192"/>
        <end position="201"/>
    </location>
</feature>
<dbReference type="InterPro" id="IPR008965">
    <property type="entry name" value="CBM2/CBM3_carb-bd_dom_sf"/>
</dbReference>
<dbReference type="GO" id="GO:0030247">
    <property type="term" value="F:polysaccharide binding"/>
    <property type="evidence" value="ECO:0007669"/>
    <property type="project" value="UniProtKB-UniRule"/>
</dbReference>
<evidence type="ECO:0000259" key="3">
    <source>
        <dbReference type="PROSITE" id="PS51173"/>
    </source>
</evidence>
<dbReference type="Proteomes" id="UP000236723">
    <property type="component" value="Unassembled WGS sequence"/>
</dbReference>
<dbReference type="SMART" id="SM00637">
    <property type="entry name" value="CBD_II"/>
    <property type="match status" value="1"/>
</dbReference>
<feature type="compositionally biased region" description="Low complexity" evidence="1">
    <location>
        <begin position="157"/>
        <end position="191"/>
    </location>
</feature>